<feature type="compositionally biased region" description="Acidic residues" evidence="1">
    <location>
        <begin position="67"/>
        <end position="78"/>
    </location>
</feature>
<gene>
    <name evidence="2" type="ORF">AB675_780</name>
</gene>
<dbReference type="OrthoDB" id="63113at2759"/>
<name>A0A0N1HBH2_9EURO</name>
<organism evidence="2 3">
    <name type="scientific">Cyphellophora attinorum</name>
    <dbReference type="NCBI Taxonomy" id="1664694"/>
    <lineage>
        <taxon>Eukaryota</taxon>
        <taxon>Fungi</taxon>
        <taxon>Dikarya</taxon>
        <taxon>Ascomycota</taxon>
        <taxon>Pezizomycotina</taxon>
        <taxon>Eurotiomycetes</taxon>
        <taxon>Chaetothyriomycetidae</taxon>
        <taxon>Chaetothyriales</taxon>
        <taxon>Cyphellophoraceae</taxon>
        <taxon>Cyphellophora</taxon>
    </lineage>
</organism>
<dbReference type="GeneID" id="28740075"/>
<evidence type="ECO:0000313" key="2">
    <source>
        <dbReference type="EMBL" id="KPI45970.1"/>
    </source>
</evidence>
<reference evidence="2 3" key="1">
    <citation type="submission" date="2015-06" db="EMBL/GenBank/DDBJ databases">
        <title>Draft genome of the ant-associated black yeast Phialophora attae CBS 131958.</title>
        <authorList>
            <person name="Moreno L.F."/>
            <person name="Stielow B.J."/>
            <person name="de Hoog S."/>
            <person name="Vicente V.A."/>
            <person name="Weiss V.A."/>
            <person name="de Vries M."/>
            <person name="Cruz L.M."/>
            <person name="Souza E.M."/>
        </authorList>
    </citation>
    <scope>NUCLEOTIDE SEQUENCE [LARGE SCALE GENOMIC DNA]</scope>
    <source>
        <strain evidence="2 3">CBS 131958</strain>
    </source>
</reference>
<feature type="region of interest" description="Disordered" evidence="1">
    <location>
        <begin position="128"/>
        <end position="433"/>
    </location>
</feature>
<proteinExistence type="predicted"/>
<feature type="region of interest" description="Disordered" evidence="1">
    <location>
        <begin position="49"/>
        <end position="80"/>
    </location>
</feature>
<accession>A0A0N1HBH2</accession>
<sequence>MCPIGEDHPGHDYQEVNELGLHNSRGPNMMIGSKSSKPTMMVYTAFNLTNDLGGGDATRRRRSGKYDDDDNYSDEDEYNGSRGLVRRGQMQVMLRSKEDDLVERALERIRRARALGKTNVKLTQAEIDALERSDLGPNPPRMPPMPLIAPKPQAQPKSKKAVPVKQKAIEAKKKGTKSSSNSPKPKPKGSRSRGQSAASDRSRSSAQDEALIPYPITPDDVPQRPGYFGRQAPNALQQEARGQYPPAMQQGPYSYYAHHYSHPDVLYGNRPLSASSRGRPDPAEDQDWQPRARSTSSLVNYPIDQLPQQAVAGTRRAPRFDPSDPRYASPPSRRVVSGPAQTMARRQQDEMFLLQGQPDVRQYQVDSGSNDDPISISSEDDEEEEDSDESSQGVQVNVEERGAGSYAIQTRSGTRANGGGSGSSSKAVAKRRR</sequence>
<dbReference type="EMBL" id="LFJN01000001">
    <property type="protein sequence ID" value="KPI45970.1"/>
    <property type="molecule type" value="Genomic_DNA"/>
</dbReference>
<dbReference type="RefSeq" id="XP_018005933.1">
    <property type="nucleotide sequence ID" value="XM_018148205.1"/>
</dbReference>
<evidence type="ECO:0000313" key="3">
    <source>
        <dbReference type="Proteomes" id="UP000038010"/>
    </source>
</evidence>
<dbReference type="Proteomes" id="UP000038010">
    <property type="component" value="Unassembled WGS sequence"/>
</dbReference>
<comment type="caution">
    <text evidence="2">The sequence shown here is derived from an EMBL/GenBank/DDBJ whole genome shotgun (WGS) entry which is preliminary data.</text>
</comment>
<dbReference type="VEuPathDB" id="FungiDB:AB675_780"/>
<dbReference type="STRING" id="1664694.A0A0N1HBH2"/>
<dbReference type="AlphaFoldDB" id="A0A0N1HBH2"/>
<feature type="compositionally biased region" description="Acidic residues" evidence="1">
    <location>
        <begin position="378"/>
        <end position="389"/>
    </location>
</feature>
<protein>
    <submittedName>
        <fullName evidence="2">Uncharacterized protein</fullName>
    </submittedName>
</protein>
<feature type="compositionally biased region" description="Pro residues" evidence="1">
    <location>
        <begin position="137"/>
        <end position="149"/>
    </location>
</feature>
<feature type="compositionally biased region" description="Low complexity" evidence="1">
    <location>
        <begin position="192"/>
        <end position="208"/>
    </location>
</feature>
<keyword evidence="3" id="KW-1185">Reference proteome</keyword>
<evidence type="ECO:0000256" key="1">
    <source>
        <dbReference type="SAM" id="MobiDB-lite"/>
    </source>
</evidence>